<keyword evidence="3" id="KW-1185">Reference proteome</keyword>
<gene>
    <name evidence="2" type="ORF">Adt_26868</name>
</gene>
<dbReference type="PANTHER" id="PTHR33527">
    <property type="entry name" value="OS07G0274300 PROTEIN"/>
    <property type="match status" value="1"/>
</dbReference>
<proteinExistence type="predicted"/>
<dbReference type="EMBL" id="JBFOLK010000008">
    <property type="protein sequence ID" value="KAL2491240.1"/>
    <property type="molecule type" value="Genomic_DNA"/>
</dbReference>
<reference evidence="3" key="1">
    <citation type="submission" date="2024-07" db="EMBL/GenBank/DDBJ databases">
        <title>Two chromosome-level genome assemblies of Korean endemic species Abeliophyllum distichum and Forsythia ovata (Oleaceae).</title>
        <authorList>
            <person name="Jang H."/>
        </authorList>
    </citation>
    <scope>NUCLEOTIDE SEQUENCE [LARGE SCALE GENOMIC DNA]</scope>
</reference>
<evidence type="ECO:0000313" key="2">
    <source>
        <dbReference type="EMBL" id="KAL2491240.1"/>
    </source>
</evidence>
<organism evidence="2 3">
    <name type="scientific">Abeliophyllum distichum</name>
    <dbReference type="NCBI Taxonomy" id="126358"/>
    <lineage>
        <taxon>Eukaryota</taxon>
        <taxon>Viridiplantae</taxon>
        <taxon>Streptophyta</taxon>
        <taxon>Embryophyta</taxon>
        <taxon>Tracheophyta</taxon>
        <taxon>Spermatophyta</taxon>
        <taxon>Magnoliopsida</taxon>
        <taxon>eudicotyledons</taxon>
        <taxon>Gunneridae</taxon>
        <taxon>Pentapetalae</taxon>
        <taxon>asterids</taxon>
        <taxon>lamiids</taxon>
        <taxon>Lamiales</taxon>
        <taxon>Oleaceae</taxon>
        <taxon>Forsythieae</taxon>
        <taxon>Abeliophyllum</taxon>
    </lineage>
</organism>
<dbReference type="Proteomes" id="UP001604336">
    <property type="component" value="Unassembled WGS sequence"/>
</dbReference>
<evidence type="ECO:0000256" key="1">
    <source>
        <dbReference type="SAM" id="MobiDB-lite"/>
    </source>
</evidence>
<name>A0ABD1RS54_9LAMI</name>
<evidence type="ECO:0000313" key="3">
    <source>
        <dbReference type="Proteomes" id="UP001604336"/>
    </source>
</evidence>
<protein>
    <submittedName>
        <fullName evidence="2">Rho GTPase activation protein (RhoGAP) with PHdomain</fullName>
    </submittedName>
</protein>
<feature type="region of interest" description="Disordered" evidence="1">
    <location>
        <begin position="1"/>
        <end position="25"/>
    </location>
</feature>
<comment type="caution">
    <text evidence="2">The sequence shown here is derived from an EMBL/GenBank/DDBJ whole genome shotgun (WGS) entry which is preliminary data.</text>
</comment>
<dbReference type="PANTHER" id="PTHR33527:SF45">
    <property type="entry name" value="RRM DOMAIN-CONTAINING PROTEIN"/>
    <property type="match status" value="1"/>
</dbReference>
<dbReference type="AlphaFoldDB" id="A0ABD1RS54"/>
<accession>A0ABD1RS54</accession>
<sequence>MDVVGESSGSKQLNPDANPFRTKSPDERTLFMTFSSGSPVTRQEIYIHFTEAYGNYVESVYVHGNNEFGKIRFSTSYLPDSIMGDEEVVKISICNKSVWLKKFRSPFGNNSQTQPTQ</sequence>